<feature type="domain" description="RecA family profile 1" evidence="11">
    <location>
        <begin position="268"/>
        <end position="422"/>
    </location>
</feature>
<dbReference type="GO" id="GO:0000725">
    <property type="term" value="P:recombinational repair"/>
    <property type="evidence" value="ECO:0007669"/>
    <property type="project" value="TreeGrafter"/>
</dbReference>
<dbReference type="GO" id="GO:0140664">
    <property type="term" value="F:ATP-dependent DNA damage sensor activity"/>
    <property type="evidence" value="ECO:0007669"/>
    <property type="project" value="InterPro"/>
</dbReference>
<evidence type="ECO:0000256" key="8">
    <source>
        <dbReference type="ARBA" id="ARBA00023204"/>
    </source>
</evidence>
<dbReference type="SUPFAM" id="SSF52540">
    <property type="entry name" value="P-loop containing nucleoside triphosphate hydrolases"/>
    <property type="match status" value="1"/>
</dbReference>
<accession>A0A9D3UPQ7</accession>
<dbReference type="OrthoDB" id="41505at2759"/>
<dbReference type="SUPFAM" id="SSF54211">
    <property type="entry name" value="Ribosomal protein S5 domain 2-like"/>
    <property type="match status" value="1"/>
</dbReference>
<evidence type="ECO:0000256" key="4">
    <source>
        <dbReference type="ARBA" id="ARBA00022801"/>
    </source>
</evidence>
<comment type="caution">
    <text evidence="12">The sequence shown here is derived from an EMBL/GenBank/DDBJ whole genome shotgun (WGS) entry which is preliminary data.</text>
</comment>
<keyword evidence="5" id="KW-0067">ATP-binding</keyword>
<evidence type="ECO:0000256" key="3">
    <source>
        <dbReference type="ARBA" id="ARBA00022763"/>
    </source>
</evidence>
<reference evidence="12 13" key="1">
    <citation type="journal article" date="2021" name="Plant Biotechnol. J.">
        <title>Multi-omics assisted identification of the key and species-specific regulatory components of drought-tolerant mechanisms in Gossypium stocksii.</title>
        <authorList>
            <person name="Yu D."/>
            <person name="Ke L."/>
            <person name="Zhang D."/>
            <person name="Wu Y."/>
            <person name="Sun Y."/>
            <person name="Mei J."/>
            <person name="Sun J."/>
            <person name="Sun Y."/>
        </authorList>
    </citation>
    <scope>NUCLEOTIDE SEQUENCE [LARGE SCALE GENOMIC DNA]</scope>
    <source>
        <strain evidence="13">cv. E1</strain>
        <tissue evidence="12">Leaf</tissue>
    </source>
</reference>
<dbReference type="InterPro" id="IPR020568">
    <property type="entry name" value="Ribosomal_Su5_D2-typ_SF"/>
</dbReference>
<dbReference type="GO" id="GO:0005524">
    <property type="term" value="F:ATP binding"/>
    <property type="evidence" value="ECO:0007669"/>
    <property type="project" value="UniProtKB-KW"/>
</dbReference>
<dbReference type="InterPro" id="IPR003593">
    <property type="entry name" value="AAA+_ATPase"/>
</dbReference>
<organism evidence="12 13">
    <name type="scientific">Gossypium stocksii</name>
    <dbReference type="NCBI Taxonomy" id="47602"/>
    <lineage>
        <taxon>Eukaryota</taxon>
        <taxon>Viridiplantae</taxon>
        <taxon>Streptophyta</taxon>
        <taxon>Embryophyta</taxon>
        <taxon>Tracheophyta</taxon>
        <taxon>Spermatophyta</taxon>
        <taxon>Magnoliopsida</taxon>
        <taxon>eudicotyledons</taxon>
        <taxon>Gunneridae</taxon>
        <taxon>Pentapetalae</taxon>
        <taxon>rosids</taxon>
        <taxon>malvids</taxon>
        <taxon>Malvales</taxon>
        <taxon>Malvaceae</taxon>
        <taxon>Malvoideae</taxon>
        <taxon>Gossypium</taxon>
    </lineage>
</organism>
<keyword evidence="13" id="KW-1185">Reference proteome</keyword>
<evidence type="ECO:0000256" key="1">
    <source>
        <dbReference type="ARBA" id="ARBA00022723"/>
    </source>
</evidence>
<feature type="transmembrane region" description="Helical" evidence="10">
    <location>
        <begin position="252"/>
        <end position="274"/>
    </location>
</feature>
<keyword evidence="8" id="KW-0234">DNA repair</keyword>
<evidence type="ECO:0000259" key="11">
    <source>
        <dbReference type="PROSITE" id="PS50162"/>
    </source>
</evidence>
<keyword evidence="10" id="KW-0472">Membrane</keyword>
<dbReference type="FunFam" id="3.40.50.300:FF:000050">
    <property type="entry name" value="DNA repair protein RadA"/>
    <property type="match status" value="1"/>
</dbReference>
<keyword evidence="10" id="KW-0812">Transmembrane</keyword>
<dbReference type="GO" id="GO:0046872">
    <property type="term" value="F:metal ion binding"/>
    <property type="evidence" value="ECO:0007669"/>
    <property type="project" value="UniProtKB-KW"/>
</dbReference>
<gene>
    <name evidence="12" type="ORF">J1N35_038888</name>
</gene>
<dbReference type="Gene3D" id="3.40.50.300">
    <property type="entry name" value="P-loop containing nucleotide triphosphate hydrolases"/>
    <property type="match status" value="1"/>
</dbReference>
<name>A0A9D3UPQ7_9ROSI</name>
<keyword evidence="2" id="KW-0547">Nucleotide-binding</keyword>
<dbReference type="InterPro" id="IPR004504">
    <property type="entry name" value="DNA_repair_RadA"/>
</dbReference>
<evidence type="ECO:0000256" key="7">
    <source>
        <dbReference type="ARBA" id="ARBA00023125"/>
    </source>
</evidence>
<dbReference type="InterPro" id="IPR020588">
    <property type="entry name" value="RecA_ATP-bd"/>
</dbReference>
<keyword evidence="1" id="KW-0479">Metal-binding</keyword>
<dbReference type="AlphaFoldDB" id="A0A9D3UPQ7"/>
<dbReference type="GO" id="GO:0016787">
    <property type="term" value="F:hydrolase activity"/>
    <property type="evidence" value="ECO:0007669"/>
    <property type="project" value="UniProtKB-KW"/>
</dbReference>
<evidence type="ECO:0000256" key="6">
    <source>
        <dbReference type="ARBA" id="ARBA00023016"/>
    </source>
</evidence>
<evidence type="ECO:0000313" key="12">
    <source>
        <dbReference type="EMBL" id="KAH1048104.1"/>
    </source>
</evidence>
<dbReference type="EMBL" id="JAIQCV010000011">
    <property type="protein sequence ID" value="KAH1048104.1"/>
    <property type="molecule type" value="Genomic_DNA"/>
</dbReference>
<proteinExistence type="predicted"/>
<dbReference type="InterPro" id="IPR014721">
    <property type="entry name" value="Ribsml_uS5_D2-typ_fold_subgr"/>
</dbReference>
<dbReference type="Proteomes" id="UP000828251">
    <property type="component" value="Unassembled WGS sequence"/>
</dbReference>
<sequence length="666" mass="72577">MQIIEMKVLRSIYYTHTHFLHRNLSRTPVSLSLFSRHFHSSNPRFSLNSLETDGTQRTPHAWTAYEGLTPDLSTPTSRHKGITEGNESTSGDETDADFETHRTYGEAKNANFSDGDKTQMAKNARYIPKENTDGMSRKKAFSVNGLGFGNKKKGKSRVKWVCENCGYSDGQWWGVCRSCDFSGTMKRFSEVETKNRGLEFSETLARSWLPKDAGDVEPVKLIDVNSGVKRTDYRIPLWVPPPLPRKKMLKDLIVLSFVLIYVFCLVCLICRFGPFGSEVARVLGGGLVPGSLVLIGGDPGVGKSTLLLQMAALIAEGHDSDQPTCVVYVSGEESVEQISSRAERMKIGANELYLYAGTEIEDILTKIQSLSPRALIVDSIQTVYLKEVTGSAGGLSQVRECTSALLRFAKKTSIPVLLAGHVTKSGDIAGPRVLEHIVDAVLYLEGEKCSSNRLLRSVKNRFGSVDELGIFEMSQLGLQVVLNPSEMFLSDQNSDSEFLAGLAVAVIMDGSRAFLIEIQALCVSSSTVSRHVNGIQASRADMLISVLAKQAGLKIQENAVFLNVVSGVSLTETAGDLAIAASICSSFLEFPIPSGVAFIGEIGLGGELRMVSRMDKRVSTVAKLGYKKCIVPMPAKKALATLDFGELEIIGCNDLKGVINTVFTKN</sequence>
<protein>
    <recommendedName>
        <fullName evidence="11">RecA family profile 1 domain-containing protein</fullName>
    </recommendedName>
</protein>
<dbReference type="InterPro" id="IPR027417">
    <property type="entry name" value="P-loop_NTPase"/>
</dbReference>
<dbReference type="PROSITE" id="PS50162">
    <property type="entry name" value="RECA_2"/>
    <property type="match status" value="1"/>
</dbReference>
<keyword evidence="10" id="KW-1133">Transmembrane helix</keyword>
<dbReference type="GO" id="GO:0003684">
    <property type="term" value="F:damaged DNA binding"/>
    <property type="evidence" value="ECO:0007669"/>
    <property type="project" value="InterPro"/>
</dbReference>
<keyword evidence="3" id="KW-0227">DNA damage</keyword>
<evidence type="ECO:0000313" key="13">
    <source>
        <dbReference type="Proteomes" id="UP000828251"/>
    </source>
</evidence>
<evidence type="ECO:0000256" key="9">
    <source>
        <dbReference type="SAM" id="MobiDB-lite"/>
    </source>
</evidence>
<feature type="region of interest" description="Disordered" evidence="9">
    <location>
        <begin position="67"/>
        <end position="96"/>
    </location>
</feature>
<dbReference type="Pfam" id="PF13481">
    <property type="entry name" value="AAA_25"/>
    <property type="match status" value="1"/>
</dbReference>
<dbReference type="PANTHER" id="PTHR32472:SF10">
    <property type="entry name" value="DNA REPAIR PROTEIN RADA-LIKE PROTEIN"/>
    <property type="match status" value="1"/>
</dbReference>
<dbReference type="PRINTS" id="PR01874">
    <property type="entry name" value="DNAREPAIRADA"/>
</dbReference>
<evidence type="ECO:0000256" key="2">
    <source>
        <dbReference type="ARBA" id="ARBA00022741"/>
    </source>
</evidence>
<dbReference type="Gene3D" id="3.30.230.10">
    <property type="match status" value="1"/>
</dbReference>
<evidence type="ECO:0000256" key="10">
    <source>
        <dbReference type="SAM" id="Phobius"/>
    </source>
</evidence>
<evidence type="ECO:0000256" key="5">
    <source>
        <dbReference type="ARBA" id="ARBA00022840"/>
    </source>
</evidence>
<dbReference type="NCBIfam" id="TIGR00416">
    <property type="entry name" value="sms"/>
    <property type="match status" value="1"/>
</dbReference>
<dbReference type="FunFam" id="3.30.230.10:FF:000053">
    <property type="entry name" value="DNA repair protein radA isogeny"/>
    <property type="match status" value="1"/>
</dbReference>
<dbReference type="Pfam" id="PF13541">
    <property type="entry name" value="ChlI"/>
    <property type="match status" value="1"/>
</dbReference>
<keyword evidence="4" id="KW-0378">Hydrolase</keyword>
<dbReference type="SMART" id="SM00382">
    <property type="entry name" value="AAA"/>
    <property type="match status" value="1"/>
</dbReference>
<keyword evidence="6" id="KW-0346">Stress response</keyword>
<keyword evidence="7" id="KW-0238">DNA-binding</keyword>
<dbReference type="PANTHER" id="PTHR32472">
    <property type="entry name" value="DNA REPAIR PROTEIN RADA"/>
    <property type="match status" value="1"/>
</dbReference>